<dbReference type="EMBL" id="JAWCUI010000008">
    <property type="protein sequence ID" value="KAL1901000.1"/>
    <property type="molecule type" value="Genomic_DNA"/>
</dbReference>
<protein>
    <submittedName>
        <fullName evidence="1">Uncharacterized protein</fullName>
    </submittedName>
</protein>
<sequence length="657" mass="73935">MPFHVGRPTMMQSMWRGFSSRVLFPLSVIIRFVIESLGHPVELARVLLGVFYSPFLNDHCEFQVNNYYNNLTRENMRADLRWALADLPWTLVHGLYNPRDGITRALSHATSRWRRWLWRDRGPLYACFNEYAVEVTDFRGRKTLVWTQDQFAAFVANRLGGGDKHYNQDNRDPGVTDILWRQFCYSAHYPFTRSLSLDSGSDLDLATAEHCQLDLADWVQAVAMLATTSVRNIEIGRARYSATGPEIWYQFFSFAKRNRSNGNDGFSAIDNNYENYDNDNNNDDDNQSVWQQVAYVASARLPLEYIMYGPHLSEILPRVRKLVSDAECVPVRRDGFAIPYQDMVCLFAAILQVQKRDLKAVRYGYGGSQNRGLGLAFSGTGMDRDLHLAIAKNILAVANVHNDLSYKQYEALWHRFALDFLYPIVAADKWEQLREERRKNTLMYSSETSEGGGLSRDAIVQALTGSYVSKLVVIYGRTTGSNSQPALFTVSMSSPLWRHFLTGAVDDHYVDEKHVLMELAPEARVLQFSPAKAKAPKSKRLTFLDLVGIDESADSISFGQQPSSSSSSGSGLFLDLATGVAHLTSAPHLQGHYVEIPAGSGTKTPDPVASPIAWTTSMTITKLEVYEAPAWGVSDLTIQRGLRRSSRLQAAEERSGQ</sequence>
<gene>
    <name evidence="1" type="ORF">Sste5346_002064</name>
</gene>
<name>A0ABR3ZJV1_9PEZI</name>
<keyword evidence="2" id="KW-1185">Reference proteome</keyword>
<comment type="caution">
    <text evidence="1">The sequence shown here is derived from an EMBL/GenBank/DDBJ whole genome shotgun (WGS) entry which is preliminary data.</text>
</comment>
<evidence type="ECO:0000313" key="1">
    <source>
        <dbReference type="EMBL" id="KAL1901000.1"/>
    </source>
</evidence>
<proteinExistence type="predicted"/>
<evidence type="ECO:0000313" key="2">
    <source>
        <dbReference type="Proteomes" id="UP001583186"/>
    </source>
</evidence>
<reference evidence="1 2" key="1">
    <citation type="journal article" date="2024" name="IMA Fungus">
        <title>IMA Genome - F19 : A genome assembly and annotation guide to empower mycologists, including annotated draft genome sequences of Ceratocystis pirilliformis, Diaporthe australafricana, Fusarium ophioides, Paecilomyces lecythidis, and Sporothrix stenoceras.</title>
        <authorList>
            <person name="Aylward J."/>
            <person name="Wilson A.M."/>
            <person name="Visagie C.M."/>
            <person name="Spraker J."/>
            <person name="Barnes I."/>
            <person name="Buitendag C."/>
            <person name="Ceriani C."/>
            <person name="Del Mar Angel L."/>
            <person name="du Plessis D."/>
            <person name="Fuchs T."/>
            <person name="Gasser K."/>
            <person name="Kramer D."/>
            <person name="Li W."/>
            <person name="Munsamy K."/>
            <person name="Piso A."/>
            <person name="Price J.L."/>
            <person name="Sonnekus B."/>
            <person name="Thomas C."/>
            <person name="van der Nest A."/>
            <person name="van Dijk A."/>
            <person name="van Heerden A."/>
            <person name="van Vuuren N."/>
            <person name="Yilmaz N."/>
            <person name="Duong T.A."/>
            <person name="van der Merwe N.A."/>
            <person name="Wingfield M.J."/>
            <person name="Wingfield B.D."/>
        </authorList>
    </citation>
    <scope>NUCLEOTIDE SEQUENCE [LARGE SCALE GENOMIC DNA]</scope>
    <source>
        <strain evidence="1 2">CMW 5346</strain>
    </source>
</reference>
<dbReference type="Proteomes" id="UP001583186">
    <property type="component" value="Unassembled WGS sequence"/>
</dbReference>
<organism evidence="1 2">
    <name type="scientific">Sporothrix stenoceras</name>
    <dbReference type="NCBI Taxonomy" id="5173"/>
    <lineage>
        <taxon>Eukaryota</taxon>
        <taxon>Fungi</taxon>
        <taxon>Dikarya</taxon>
        <taxon>Ascomycota</taxon>
        <taxon>Pezizomycotina</taxon>
        <taxon>Sordariomycetes</taxon>
        <taxon>Sordariomycetidae</taxon>
        <taxon>Ophiostomatales</taxon>
        <taxon>Ophiostomataceae</taxon>
        <taxon>Sporothrix</taxon>
    </lineage>
</organism>
<accession>A0ABR3ZJV1</accession>